<feature type="signal peptide" evidence="2">
    <location>
        <begin position="1"/>
        <end position="21"/>
    </location>
</feature>
<keyword evidence="1" id="KW-0472">Membrane</keyword>
<dbReference type="InterPro" id="IPR002593">
    <property type="entry name" value="DX"/>
</dbReference>
<gene>
    <name evidence="4" type="primary">Cni-M01E5.1</name>
    <name evidence="4" type="ORF">B9Z55_027184</name>
</gene>
<keyword evidence="5" id="KW-1185">Reference proteome</keyword>
<dbReference type="Pfam" id="PF01666">
    <property type="entry name" value="DX"/>
    <property type="match status" value="1"/>
</dbReference>
<dbReference type="Proteomes" id="UP000230233">
    <property type="component" value="Unassembled WGS sequence"/>
</dbReference>
<dbReference type="AlphaFoldDB" id="A0A2G5SGY1"/>
<organism evidence="4 5">
    <name type="scientific">Caenorhabditis nigoni</name>
    <dbReference type="NCBI Taxonomy" id="1611254"/>
    <lineage>
        <taxon>Eukaryota</taxon>
        <taxon>Metazoa</taxon>
        <taxon>Ecdysozoa</taxon>
        <taxon>Nematoda</taxon>
        <taxon>Chromadorea</taxon>
        <taxon>Rhabditida</taxon>
        <taxon>Rhabditina</taxon>
        <taxon>Rhabditomorpha</taxon>
        <taxon>Rhabditoidea</taxon>
        <taxon>Rhabditidae</taxon>
        <taxon>Peloderinae</taxon>
        <taxon>Caenorhabditis</taxon>
    </lineage>
</organism>
<keyword evidence="2" id="KW-0732">Signal</keyword>
<evidence type="ECO:0000256" key="2">
    <source>
        <dbReference type="SAM" id="SignalP"/>
    </source>
</evidence>
<dbReference type="PANTHER" id="PTHR36157">
    <property type="entry name" value="PROTEIN CBG12671-RELATED"/>
    <property type="match status" value="1"/>
</dbReference>
<keyword evidence="1" id="KW-1133">Transmembrane helix</keyword>
<feature type="domain" description="Domain of unknown function DX" evidence="3">
    <location>
        <begin position="549"/>
        <end position="625"/>
    </location>
</feature>
<accession>A0A2G5SGY1</accession>
<dbReference type="STRING" id="1611254.A0A2G5SGY1"/>
<dbReference type="PANTHER" id="PTHR36157:SF2">
    <property type="entry name" value="DOMAIN OF UNKNOWN FUNCTION DX DOMAIN-CONTAINING PROTEIN"/>
    <property type="match status" value="1"/>
</dbReference>
<feature type="transmembrane region" description="Helical" evidence="1">
    <location>
        <begin position="666"/>
        <end position="687"/>
    </location>
</feature>
<name>A0A2G5SGY1_9PELO</name>
<protein>
    <recommendedName>
        <fullName evidence="3">Domain of unknown function DX domain-containing protein</fullName>
    </recommendedName>
</protein>
<evidence type="ECO:0000313" key="4">
    <source>
        <dbReference type="EMBL" id="PIC14192.1"/>
    </source>
</evidence>
<feature type="transmembrane region" description="Helical" evidence="1">
    <location>
        <begin position="633"/>
        <end position="654"/>
    </location>
</feature>
<sequence>MKFPILVAFIYLLSLITQINTYLSITGVCPDGSSPVSGCSDEIDCENGALCYRDVPFYYNQTDEEYFGCCEHRCPTTKVPYGSNYEDQSQSMISTCTNLLPEHFYLDLKPNSKNKTGCCPLPISDFVFGKECGLIVNDTYALPKGWKLDKTTSEISGLKKCCNINDCGTDSYCGAVRNPGSLNLVEKSEQNCAKKKRYDNIDIYMRFCYLFPISINLTSIGISQRDQDSNLVNLQLCKTDNDCWSTKFFCKLSENSDEKIGVCRPVLGNLVEVFGAKDAFLVPNAHGCSSNEQCDQLGEKWFSYRCEDPGRTKICVGYEMLCSKSALHEHSLGFGCQTDQDCAENDPKDGVHVPKCAKNPFVKGGMENGCCYEMNSCQFHLDITPYGLSPLNKSTCFSDQDCHELADHMMKNQPSGRRDVFWGRCMEELENNVGKCCIADVSTLCSVGKSIFPPRTCSNHSECGFNPTVTKGANPWCGDEGYCCEDHENEKSWMCPDGKSIRVEQEKCDERDGDWCNGQAGHCLLGRCCPMVKPSDNYKIHVWAETPWYYSNLTCNDTSDLPESMDMIYCDPYRNTVTRMTRNDKWWSPILAAANVYCEKNEDCTKYSSSLVCVKEQKDLQRCYTYYDRNPHWYLFIIPVIISVLTVIMVWKILWDDVKILAESQWEILLISFLVLGVFTQGFSGIITGQNCWRDSDCIGSDVCHVRQCVPILKLRKCDMSTFGGSCGFEYLCEDGVCRYTMDIMAQKHLFGPNMKCKQRIDCPPGMTCFKGNCT</sequence>
<dbReference type="OrthoDB" id="5855679at2759"/>
<feature type="chain" id="PRO_5013693866" description="Domain of unknown function DX domain-containing protein" evidence="2">
    <location>
        <begin position="22"/>
        <end position="775"/>
    </location>
</feature>
<evidence type="ECO:0000259" key="3">
    <source>
        <dbReference type="Pfam" id="PF01666"/>
    </source>
</evidence>
<dbReference type="EMBL" id="PDUG01000008">
    <property type="protein sequence ID" value="PIC14192.1"/>
    <property type="molecule type" value="Genomic_DNA"/>
</dbReference>
<evidence type="ECO:0000313" key="5">
    <source>
        <dbReference type="Proteomes" id="UP000230233"/>
    </source>
</evidence>
<proteinExistence type="predicted"/>
<comment type="caution">
    <text evidence="4">The sequence shown here is derived from an EMBL/GenBank/DDBJ whole genome shotgun (WGS) entry which is preliminary data.</text>
</comment>
<evidence type="ECO:0000256" key="1">
    <source>
        <dbReference type="SAM" id="Phobius"/>
    </source>
</evidence>
<reference evidence="5" key="1">
    <citation type="submission" date="2017-10" db="EMBL/GenBank/DDBJ databases">
        <title>Rapid genome shrinkage in a self-fertile nematode reveals novel sperm competition proteins.</title>
        <authorList>
            <person name="Yin D."/>
            <person name="Schwarz E.M."/>
            <person name="Thomas C.G."/>
            <person name="Felde R.L."/>
            <person name="Korf I.F."/>
            <person name="Cutter A.D."/>
            <person name="Schartner C.M."/>
            <person name="Ralston E.J."/>
            <person name="Meyer B.J."/>
            <person name="Haag E.S."/>
        </authorList>
    </citation>
    <scope>NUCLEOTIDE SEQUENCE [LARGE SCALE GENOMIC DNA]</scope>
    <source>
        <strain evidence="5">JU1422</strain>
    </source>
</reference>
<keyword evidence="1" id="KW-0812">Transmembrane</keyword>